<dbReference type="PROSITE" id="PS00105">
    <property type="entry name" value="AA_TRANSFER_CLASS_1"/>
    <property type="match status" value="1"/>
</dbReference>
<evidence type="ECO:0000313" key="4">
    <source>
        <dbReference type="EMBL" id="CEJ88642.1"/>
    </source>
</evidence>
<dbReference type="OrthoDB" id="7042322at2759"/>
<feature type="domain" description="Aminotransferase class I/classII large" evidence="3">
    <location>
        <begin position="52"/>
        <end position="388"/>
    </location>
</feature>
<sequence length="399" mass="43930">MVRPIAFAVEQWMDKYETTPGVLNVAETCASSISLDELTSLAKEGDPALPVSTRARLTYGPILGSTALRNSVADIHNRDSQHQLNEDNVIITQGGISANFLVLYSMLGPTDHVICVYPTYQQLYSVPESLGAKTSFWRLKAENGYIPDVNELPDLVCKNTKMIIINNPNNPTGARIPTAVLRDIVDFAKERGIIVMSDEVYRPLFHDAFEPNAELPPAITAFGYERTIVTGSMSKAWAMAGIRIGWALSPSTDIMSQLAMTRDYTTISVSQVDDQIATYALSAAVRKPLLERNVKLATRNLALIKSFVEKHSNICEWVCPNAGTTAFVLFKDKKGNPVNDVEFCLGLLEATKVFITPGSHCFGHDEDFAGYVRIGYVCETAVLEEALPKLAEYVERTLA</sequence>
<dbReference type="CDD" id="cd00609">
    <property type="entry name" value="AAT_like"/>
    <property type="match status" value="1"/>
</dbReference>
<organism evidence="4 5">
    <name type="scientific">[Torrubiella] hemipterigena</name>
    <dbReference type="NCBI Taxonomy" id="1531966"/>
    <lineage>
        <taxon>Eukaryota</taxon>
        <taxon>Fungi</taxon>
        <taxon>Dikarya</taxon>
        <taxon>Ascomycota</taxon>
        <taxon>Pezizomycotina</taxon>
        <taxon>Sordariomycetes</taxon>
        <taxon>Hypocreomycetidae</taxon>
        <taxon>Hypocreales</taxon>
        <taxon>Clavicipitaceae</taxon>
        <taxon>Clavicipitaceae incertae sedis</taxon>
        <taxon>'Torrubiella' clade</taxon>
    </lineage>
</organism>
<dbReference type="Gene3D" id="3.40.640.10">
    <property type="entry name" value="Type I PLP-dependent aspartate aminotransferase-like (Major domain)"/>
    <property type="match status" value="1"/>
</dbReference>
<gene>
    <name evidence="4" type="ORF">VHEMI04777</name>
</gene>
<keyword evidence="5" id="KW-1185">Reference proteome</keyword>
<dbReference type="SUPFAM" id="SSF53383">
    <property type="entry name" value="PLP-dependent transferases"/>
    <property type="match status" value="1"/>
</dbReference>
<dbReference type="GO" id="GO:0030170">
    <property type="term" value="F:pyridoxal phosphate binding"/>
    <property type="evidence" value="ECO:0007669"/>
    <property type="project" value="InterPro"/>
</dbReference>
<dbReference type="InterPro" id="IPR004838">
    <property type="entry name" value="NHTrfase_class1_PyrdxlP-BS"/>
</dbReference>
<evidence type="ECO:0000259" key="3">
    <source>
        <dbReference type="Pfam" id="PF00155"/>
    </source>
</evidence>
<dbReference type="Pfam" id="PF00155">
    <property type="entry name" value="Aminotran_1_2"/>
    <property type="match status" value="1"/>
</dbReference>
<protein>
    <recommendedName>
        <fullName evidence="3">Aminotransferase class I/classII large domain-containing protein</fullName>
    </recommendedName>
</protein>
<reference evidence="4 5" key="1">
    <citation type="journal article" date="2015" name="Genome Announc.">
        <title>Draft Genome Sequence and Gene Annotation of the Entomopathogenic Fungus Verticillium hemipterigenum.</title>
        <authorList>
            <person name="Horn F."/>
            <person name="Habel A."/>
            <person name="Scharf D.H."/>
            <person name="Dworschak J."/>
            <person name="Brakhage A.A."/>
            <person name="Guthke R."/>
            <person name="Hertweck C."/>
            <person name="Linde J."/>
        </authorList>
    </citation>
    <scope>NUCLEOTIDE SEQUENCE [LARGE SCALE GENOMIC DNA]</scope>
</reference>
<dbReference type="Gene3D" id="3.90.1150.10">
    <property type="entry name" value="Aspartate Aminotransferase, domain 1"/>
    <property type="match status" value="1"/>
</dbReference>
<dbReference type="AlphaFoldDB" id="A0A0A1SW72"/>
<dbReference type="EMBL" id="CDHN01000002">
    <property type="protein sequence ID" value="CEJ88642.1"/>
    <property type="molecule type" value="Genomic_DNA"/>
</dbReference>
<dbReference type="PANTHER" id="PTHR43510:SF1">
    <property type="entry name" value="AMINOTRANSFERASE FUNCTION, HYPOTHETICAL (EUROFUNG)"/>
    <property type="match status" value="1"/>
</dbReference>
<dbReference type="Proteomes" id="UP000039046">
    <property type="component" value="Unassembled WGS sequence"/>
</dbReference>
<evidence type="ECO:0000256" key="2">
    <source>
        <dbReference type="ARBA" id="ARBA00022898"/>
    </source>
</evidence>
<evidence type="ECO:0000256" key="1">
    <source>
        <dbReference type="ARBA" id="ARBA00007441"/>
    </source>
</evidence>
<comment type="similarity">
    <text evidence="1">Belongs to the class-I pyridoxal-phosphate-dependent aminotransferase family.</text>
</comment>
<dbReference type="InterPro" id="IPR004839">
    <property type="entry name" value="Aminotransferase_I/II_large"/>
</dbReference>
<dbReference type="STRING" id="1531966.A0A0A1SW72"/>
<accession>A0A0A1SW72</accession>
<dbReference type="GO" id="GO:0003824">
    <property type="term" value="F:catalytic activity"/>
    <property type="evidence" value="ECO:0007669"/>
    <property type="project" value="InterPro"/>
</dbReference>
<keyword evidence="2" id="KW-0663">Pyridoxal phosphate</keyword>
<dbReference type="InterPro" id="IPR015424">
    <property type="entry name" value="PyrdxlP-dep_Trfase"/>
</dbReference>
<proteinExistence type="inferred from homology"/>
<dbReference type="InterPro" id="IPR015421">
    <property type="entry name" value="PyrdxlP-dep_Trfase_major"/>
</dbReference>
<name>A0A0A1SW72_9HYPO</name>
<evidence type="ECO:0000313" key="5">
    <source>
        <dbReference type="Proteomes" id="UP000039046"/>
    </source>
</evidence>
<dbReference type="PANTHER" id="PTHR43510">
    <property type="entry name" value="AMINOTRANSFERASE FUNCTION, HYPOTHETICAL (EUROFUNG)"/>
    <property type="match status" value="1"/>
</dbReference>
<dbReference type="InterPro" id="IPR015422">
    <property type="entry name" value="PyrdxlP-dep_Trfase_small"/>
</dbReference>
<dbReference type="HOGENOM" id="CLU_017584_4_4_1"/>